<accession>A0ABS2MRT1</accession>
<evidence type="ECO:0000259" key="6">
    <source>
        <dbReference type="Pfam" id="PF00999"/>
    </source>
</evidence>
<dbReference type="Gene3D" id="1.20.1530.20">
    <property type="match status" value="1"/>
</dbReference>
<dbReference type="PANTHER" id="PTHR31102">
    <property type="match status" value="1"/>
</dbReference>
<keyword evidence="3 5" id="KW-1133">Transmembrane helix</keyword>
<dbReference type="Proteomes" id="UP000767854">
    <property type="component" value="Unassembled WGS sequence"/>
</dbReference>
<feature type="transmembrane region" description="Helical" evidence="5">
    <location>
        <begin position="273"/>
        <end position="293"/>
    </location>
</feature>
<name>A0ABS2MRT1_9FIRM</name>
<reference evidence="7 8" key="1">
    <citation type="submission" date="2021-01" db="EMBL/GenBank/DDBJ databases">
        <title>Genomic Encyclopedia of Type Strains, Phase IV (KMG-IV): sequencing the most valuable type-strain genomes for metagenomic binning, comparative biology and taxonomic classification.</title>
        <authorList>
            <person name="Goeker M."/>
        </authorList>
    </citation>
    <scope>NUCLEOTIDE SEQUENCE [LARGE SCALE GENOMIC DNA]</scope>
    <source>
        <strain evidence="7 8">DSM 24436</strain>
    </source>
</reference>
<feature type="transmembrane region" description="Helical" evidence="5">
    <location>
        <begin position="299"/>
        <end position="319"/>
    </location>
</feature>
<feature type="transmembrane region" description="Helical" evidence="5">
    <location>
        <begin position="84"/>
        <end position="103"/>
    </location>
</feature>
<comment type="subcellular location">
    <subcellularLocation>
        <location evidence="1">Membrane</location>
        <topology evidence="1">Multi-pass membrane protein</topology>
    </subcellularLocation>
</comment>
<feature type="transmembrane region" description="Helical" evidence="5">
    <location>
        <begin position="27"/>
        <end position="46"/>
    </location>
</feature>
<dbReference type="EMBL" id="JAFBDT010000012">
    <property type="protein sequence ID" value="MBM7562136.1"/>
    <property type="molecule type" value="Genomic_DNA"/>
</dbReference>
<dbReference type="InterPro" id="IPR006153">
    <property type="entry name" value="Cation/H_exchanger_TM"/>
</dbReference>
<protein>
    <submittedName>
        <fullName evidence="7">NhaP-type Na+/H+ or K+/H+ antiporter</fullName>
    </submittedName>
</protein>
<proteinExistence type="predicted"/>
<evidence type="ECO:0000256" key="1">
    <source>
        <dbReference type="ARBA" id="ARBA00004141"/>
    </source>
</evidence>
<evidence type="ECO:0000256" key="5">
    <source>
        <dbReference type="SAM" id="Phobius"/>
    </source>
</evidence>
<dbReference type="InterPro" id="IPR051843">
    <property type="entry name" value="CPA1_transporter"/>
</dbReference>
<comment type="caution">
    <text evidence="7">The sequence shown here is derived from an EMBL/GenBank/DDBJ whole genome shotgun (WGS) entry which is preliminary data.</text>
</comment>
<evidence type="ECO:0000313" key="8">
    <source>
        <dbReference type="Proteomes" id="UP000767854"/>
    </source>
</evidence>
<keyword evidence="2 5" id="KW-0812">Transmembrane</keyword>
<feature type="transmembrane region" description="Helical" evidence="5">
    <location>
        <begin position="216"/>
        <end position="232"/>
    </location>
</feature>
<keyword evidence="4 5" id="KW-0472">Membrane</keyword>
<organism evidence="7 8">
    <name type="scientific">Fusibacter tunisiensis</name>
    <dbReference type="NCBI Taxonomy" id="1008308"/>
    <lineage>
        <taxon>Bacteria</taxon>
        <taxon>Bacillati</taxon>
        <taxon>Bacillota</taxon>
        <taxon>Clostridia</taxon>
        <taxon>Eubacteriales</taxon>
        <taxon>Eubacteriales Family XII. Incertae Sedis</taxon>
        <taxon>Fusibacter</taxon>
    </lineage>
</organism>
<dbReference type="RefSeq" id="WP_204664261.1">
    <property type="nucleotide sequence ID" value="NZ_JAFBDT010000012.1"/>
</dbReference>
<keyword evidence="8" id="KW-1185">Reference proteome</keyword>
<feature type="transmembrane region" description="Helical" evidence="5">
    <location>
        <begin position="184"/>
        <end position="204"/>
    </location>
</feature>
<evidence type="ECO:0000313" key="7">
    <source>
        <dbReference type="EMBL" id="MBM7562136.1"/>
    </source>
</evidence>
<dbReference type="PANTHER" id="PTHR31102:SF1">
    <property type="entry name" value="CATION_H+ EXCHANGER DOMAIN-CONTAINING PROTEIN"/>
    <property type="match status" value="1"/>
</dbReference>
<feature type="transmembrane region" description="Helical" evidence="5">
    <location>
        <begin position="150"/>
        <end position="172"/>
    </location>
</feature>
<feature type="transmembrane region" description="Helical" evidence="5">
    <location>
        <begin position="238"/>
        <end position="261"/>
    </location>
</feature>
<feature type="domain" description="Cation/H+ exchanger transmembrane" evidence="6">
    <location>
        <begin position="13"/>
        <end position="377"/>
    </location>
</feature>
<evidence type="ECO:0000256" key="3">
    <source>
        <dbReference type="ARBA" id="ARBA00022989"/>
    </source>
</evidence>
<feature type="transmembrane region" description="Helical" evidence="5">
    <location>
        <begin position="331"/>
        <end position="350"/>
    </location>
</feature>
<feature type="transmembrane region" description="Helical" evidence="5">
    <location>
        <begin position="362"/>
        <end position="381"/>
    </location>
</feature>
<feature type="transmembrane region" description="Helical" evidence="5">
    <location>
        <begin position="109"/>
        <end position="130"/>
    </location>
</feature>
<dbReference type="Pfam" id="PF00999">
    <property type="entry name" value="Na_H_Exchanger"/>
    <property type="match status" value="1"/>
</dbReference>
<evidence type="ECO:0000256" key="4">
    <source>
        <dbReference type="ARBA" id="ARBA00023136"/>
    </source>
</evidence>
<evidence type="ECO:0000256" key="2">
    <source>
        <dbReference type="ARBA" id="ARBA00022692"/>
    </source>
</evidence>
<sequence length="394" mass="41871">MLLSLALILLIGFSLSGIFNHFKLPGLIGMILTGMVLGPYGIDLIAPEILTLSGDLREIALIVILMRAGLTIDLKDLKAVGRPAVLMSFIPAAFELLAIGLLAPKLMGISRLDALILGTVVAAVSPAVIVPRMIHLMESGHGKKKRIPQLIMAGASIDDIFVIVLFTALLNIHAGGDFTPFTLIKVPISIFLGALVGSLCGIMLSRFFKHKHMRDTVKVLILLSVSFLLVVLENSLGTVFPFSGLIAVMALGAGLLKTYPVLAKRLTGKFSKIWVAAELLLFVLVGAAVQLSYIPSIGFSALLLILCALIFRSIGVWISLIKTPLLKKERIFCVISYLPKATVQAAIGAIPLAQGVASGDTILTVAVLAILVTAPLGATLMDRLYPKLLASDSN</sequence>
<dbReference type="InterPro" id="IPR038770">
    <property type="entry name" value="Na+/solute_symporter_sf"/>
</dbReference>
<gene>
    <name evidence="7" type="ORF">JOC49_001679</name>
</gene>